<dbReference type="PANTHER" id="PTHR16140:SF0">
    <property type="entry name" value="NON-STRUCTURAL MAINTENANCE OF CHROMOSOMES ELEMENT 4"/>
    <property type="match status" value="1"/>
</dbReference>
<evidence type="ECO:0000259" key="9">
    <source>
        <dbReference type="Pfam" id="PF08743"/>
    </source>
</evidence>
<dbReference type="EMBL" id="JRKL02003729">
    <property type="protein sequence ID" value="KAF3954358.1"/>
    <property type="molecule type" value="Genomic_DNA"/>
</dbReference>
<feature type="compositionally biased region" description="Basic residues" evidence="8">
    <location>
        <begin position="178"/>
        <end position="188"/>
    </location>
</feature>
<proteinExistence type="inferred from homology"/>
<comment type="similarity">
    <text evidence="2 7">Belongs to the NSE4 family.</text>
</comment>
<evidence type="ECO:0000256" key="1">
    <source>
        <dbReference type="ARBA" id="ARBA00004123"/>
    </source>
</evidence>
<evidence type="ECO:0000256" key="7">
    <source>
        <dbReference type="RuleBase" id="RU365071"/>
    </source>
</evidence>
<dbReference type="GO" id="GO:0005634">
    <property type="term" value="C:nucleus"/>
    <property type="evidence" value="ECO:0007669"/>
    <property type="project" value="UniProtKB-SubCell"/>
</dbReference>
<evidence type="ECO:0000313" key="10">
    <source>
        <dbReference type="EMBL" id="KAF3954358.1"/>
    </source>
</evidence>
<evidence type="ECO:0000256" key="8">
    <source>
        <dbReference type="SAM" id="MobiDB-lite"/>
    </source>
</evidence>
<name>A0A8J4VAI8_9ROSI</name>
<evidence type="ECO:0000256" key="5">
    <source>
        <dbReference type="ARBA" id="ARBA00023204"/>
    </source>
</evidence>
<dbReference type="Proteomes" id="UP000737018">
    <property type="component" value="Unassembled WGS sequence"/>
</dbReference>
<dbReference type="GO" id="GO:0030915">
    <property type="term" value="C:Smc5-Smc6 complex"/>
    <property type="evidence" value="ECO:0007669"/>
    <property type="project" value="UniProtKB-UniRule"/>
</dbReference>
<keyword evidence="6 7" id="KW-0539">Nucleus</keyword>
<evidence type="ECO:0000313" key="11">
    <source>
        <dbReference type="Proteomes" id="UP000737018"/>
    </source>
</evidence>
<dbReference type="Pfam" id="PF08743">
    <property type="entry name" value="Nse4_C"/>
    <property type="match status" value="1"/>
</dbReference>
<accession>A0A8J4VAI8</accession>
<gene>
    <name evidence="10" type="ORF">CMV_020280</name>
</gene>
<dbReference type="InterPro" id="IPR014854">
    <property type="entry name" value="Nse4_C"/>
</dbReference>
<comment type="subcellular location">
    <subcellularLocation>
        <location evidence="1 7">Nucleus</location>
    </subcellularLocation>
</comment>
<organism evidence="10 11">
    <name type="scientific">Castanea mollissima</name>
    <name type="common">Chinese chestnut</name>
    <dbReference type="NCBI Taxonomy" id="60419"/>
    <lineage>
        <taxon>Eukaryota</taxon>
        <taxon>Viridiplantae</taxon>
        <taxon>Streptophyta</taxon>
        <taxon>Embryophyta</taxon>
        <taxon>Tracheophyta</taxon>
        <taxon>Spermatophyta</taxon>
        <taxon>Magnoliopsida</taxon>
        <taxon>eudicotyledons</taxon>
        <taxon>Gunneridae</taxon>
        <taxon>Pentapetalae</taxon>
        <taxon>rosids</taxon>
        <taxon>fabids</taxon>
        <taxon>Fagales</taxon>
        <taxon>Fagaceae</taxon>
        <taxon>Castanea</taxon>
    </lineage>
</organism>
<keyword evidence="4 7" id="KW-0233">DNA recombination</keyword>
<comment type="function">
    <text evidence="7">Component of the SMC5-SMC6 complex, that promotes sister chromatid alignment after DNA damage and facilitates double-stranded DNA breaks (DSBs) repair via homologous recombination between sister chromatids.</text>
</comment>
<protein>
    <recommendedName>
        <fullName evidence="7">Non-structural maintenance of chromosomes element 4</fullName>
    </recommendedName>
</protein>
<keyword evidence="5 7" id="KW-0234">DNA repair</keyword>
<keyword evidence="11" id="KW-1185">Reference proteome</keyword>
<dbReference type="AlphaFoldDB" id="A0A8J4VAI8"/>
<dbReference type="InterPro" id="IPR027786">
    <property type="entry name" value="Nse4/EID"/>
</dbReference>
<dbReference type="GO" id="GO:0006310">
    <property type="term" value="P:DNA recombination"/>
    <property type="evidence" value="ECO:0007669"/>
    <property type="project" value="UniProtKB-UniRule"/>
</dbReference>
<comment type="caution">
    <text evidence="10">The sequence shown here is derived from an EMBL/GenBank/DDBJ whole genome shotgun (WGS) entry which is preliminary data.</text>
</comment>
<feature type="region of interest" description="Disordered" evidence="8">
    <location>
        <begin position="317"/>
        <end position="336"/>
    </location>
</feature>
<dbReference type="OrthoDB" id="361242at2759"/>
<keyword evidence="3 7" id="KW-0227">DNA damage</keyword>
<sequence length="392" mass="43637">MARKRELGSTSGSNSSNHGERVCEELGPCNSESRGDVAERRFLRSQYLAVKALISEERDDITRADSDKFDSIFHQVQTLHDSVQQPREQVADAEALSDIASTLLTCVRAHNSEGITPSDFVTSLLKQFGQQSGPSTSTENAGNAIFWNDIGLAVSHVFRRCSGYSTMIGPMNTELKQRKMPVQRKRMRHTESAQSEQFEDAGAEERIDTDRNMLTMFNILKKNRSVRLENLVLNRNSFAQTVENLFALSFLVKDGRAEINVDEKNCHIVSPKNAPSATAVASGAAAYSHFVFRLDFEDWKLMTCSVGVGEELMPQRKQLKTSSNSEVDPLSGEPQAAVSTTHIRKLCRNRGLVLQEESVAESEQSLSADEDSVQCEIIEEKIVAIQKMLEQT</sequence>
<feature type="compositionally biased region" description="Low complexity" evidence="8">
    <location>
        <begin position="8"/>
        <end position="17"/>
    </location>
</feature>
<dbReference type="GO" id="GO:0006281">
    <property type="term" value="P:DNA repair"/>
    <property type="evidence" value="ECO:0007669"/>
    <property type="project" value="UniProtKB-UniRule"/>
</dbReference>
<comment type="subunit">
    <text evidence="7">Component of the SMC5-SMC6 complex.</text>
</comment>
<reference evidence="10" key="1">
    <citation type="submission" date="2020-03" db="EMBL/GenBank/DDBJ databases">
        <title>Castanea mollissima Vanexum genome sequencing.</title>
        <authorList>
            <person name="Staton M."/>
        </authorList>
    </citation>
    <scope>NUCLEOTIDE SEQUENCE</scope>
    <source>
        <tissue evidence="10">Leaf</tissue>
    </source>
</reference>
<feature type="region of interest" description="Disordered" evidence="8">
    <location>
        <begin position="178"/>
        <end position="204"/>
    </location>
</feature>
<dbReference type="PANTHER" id="PTHR16140">
    <property type="entry name" value="NON-STRUCTURAL MAINTENANCE OF CHROMOSOMES ELEMENT 4"/>
    <property type="match status" value="1"/>
</dbReference>
<evidence type="ECO:0000256" key="3">
    <source>
        <dbReference type="ARBA" id="ARBA00022763"/>
    </source>
</evidence>
<evidence type="ECO:0000256" key="4">
    <source>
        <dbReference type="ARBA" id="ARBA00023172"/>
    </source>
</evidence>
<evidence type="ECO:0000256" key="2">
    <source>
        <dbReference type="ARBA" id="ARBA00008997"/>
    </source>
</evidence>
<feature type="region of interest" description="Disordered" evidence="8">
    <location>
        <begin position="1"/>
        <end position="34"/>
    </location>
</feature>
<feature type="domain" description="Non-structural maintenance of chromosome element 4 C-terminal" evidence="9">
    <location>
        <begin position="226"/>
        <end position="313"/>
    </location>
</feature>
<evidence type="ECO:0000256" key="6">
    <source>
        <dbReference type="ARBA" id="ARBA00023242"/>
    </source>
</evidence>